<evidence type="ECO:0000313" key="3">
    <source>
        <dbReference type="EMBL" id="QCR02864.1"/>
    </source>
</evidence>
<dbReference type="EMBL" id="CP034036">
    <property type="protein sequence ID" value="QCR02864.1"/>
    <property type="molecule type" value="Genomic_DNA"/>
</dbReference>
<proteinExistence type="predicted"/>
<reference evidence="3 5" key="2">
    <citation type="submission" date="2018-11" db="EMBL/GenBank/DDBJ databases">
        <title>Genome sequences of Brenneria nigrifluens and Brenneria rubrifaciens.</title>
        <authorList>
            <person name="Poret-Peterson A.T."/>
            <person name="McClean A.E."/>
            <person name="Kluepfel D.A."/>
        </authorList>
    </citation>
    <scope>NUCLEOTIDE SEQUENCE [LARGE SCALE GENOMIC DNA]</scope>
    <source>
        <strain evidence="3 5">ATCC 13028</strain>
    </source>
</reference>
<dbReference type="Proteomes" id="UP000303847">
    <property type="component" value="Chromosome"/>
</dbReference>
<dbReference type="PANTHER" id="PTHR43236">
    <property type="entry name" value="ANTITOXIN HIGA1"/>
    <property type="match status" value="1"/>
</dbReference>
<dbReference type="Proteomes" id="UP000295985">
    <property type="component" value="Unassembled WGS sequence"/>
</dbReference>
<name>A0A2U1UP00_9GAMM</name>
<accession>A0A2U1UP00</accession>
<keyword evidence="5" id="KW-1185">Reference proteome</keyword>
<dbReference type="AlphaFoldDB" id="A0A2U1UP00"/>
<dbReference type="PANTHER" id="PTHR43236:SF2">
    <property type="entry name" value="BLL0069 PROTEIN"/>
    <property type="match status" value="1"/>
</dbReference>
<dbReference type="Pfam" id="PF06114">
    <property type="entry name" value="Peptidase_M78"/>
    <property type="match status" value="1"/>
</dbReference>
<evidence type="ECO:0000313" key="2">
    <source>
        <dbReference type="EMBL" id="PWC23302.1"/>
    </source>
</evidence>
<dbReference type="EMBL" id="QDKK01000026">
    <property type="protein sequence ID" value="PWC23302.1"/>
    <property type="molecule type" value="Genomic_DNA"/>
</dbReference>
<organism evidence="2 4">
    <name type="scientific">Brenneria nigrifluens DSM 30175 = ATCC 13028</name>
    <dbReference type="NCBI Taxonomy" id="1121120"/>
    <lineage>
        <taxon>Bacteria</taxon>
        <taxon>Pseudomonadati</taxon>
        <taxon>Pseudomonadota</taxon>
        <taxon>Gammaproteobacteria</taxon>
        <taxon>Enterobacterales</taxon>
        <taxon>Pectobacteriaceae</taxon>
        <taxon>Brenneria</taxon>
    </lineage>
</organism>
<dbReference type="InterPro" id="IPR052345">
    <property type="entry name" value="Rad_response_metalloprotease"/>
</dbReference>
<feature type="domain" description="IrrE N-terminal-like" evidence="1">
    <location>
        <begin position="35"/>
        <end position="163"/>
    </location>
</feature>
<evidence type="ECO:0000313" key="5">
    <source>
        <dbReference type="Proteomes" id="UP000303847"/>
    </source>
</evidence>
<reference evidence="2 4" key="1">
    <citation type="submission" date="2018-04" db="EMBL/GenBank/DDBJ databases">
        <title>Brenneria corticis sp.nov.</title>
        <authorList>
            <person name="Li Y."/>
        </authorList>
    </citation>
    <scope>NUCLEOTIDE SEQUENCE [LARGE SCALE GENOMIC DNA]</scope>
    <source>
        <strain evidence="2 4">LMG 2694</strain>
    </source>
</reference>
<evidence type="ECO:0000259" key="1">
    <source>
        <dbReference type="Pfam" id="PF06114"/>
    </source>
</evidence>
<dbReference type="RefSeq" id="WP_009110917.1">
    <property type="nucleotide sequence ID" value="NZ_CP034036.1"/>
</dbReference>
<gene>
    <name evidence="2" type="ORF">DDT54_15830</name>
    <name evidence="3" type="ORF">EH206_00690</name>
</gene>
<evidence type="ECO:0000313" key="4">
    <source>
        <dbReference type="Proteomes" id="UP000295985"/>
    </source>
</evidence>
<dbReference type="OrthoDB" id="9794834at2"/>
<dbReference type="Gene3D" id="1.10.10.2910">
    <property type="match status" value="1"/>
</dbReference>
<dbReference type="InterPro" id="IPR010359">
    <property type="entry name" value="IrrE_HExxH"/>
</dbReference>
<protein>
    <submittedName>
        <fullName evidence="2">ImmA/IrrE family metallo-endopeptidase</fullName>
    </submittedName>
</protein>
<sequence length="166" mass="18782">MKLTNSSEWVSLTEEQVSLIRKHQLQFPIAVGAIAKALGITVKRSTLAAGISGEIKEEDGNVVIRVNRHDVKERQRFTLAHEIAHFLLHRDRIGDGITDDILYRSKLSDFMEVQANRLAADILMPGHLIQPKLKEFTELRDEEKYEKLADIAEVSTTAIKIRLGKI</sequence>